<dbReference type="PANTHER" id="PTHR37951:SF1">
    <property type="entry name" value="TYPE VI SECRETION SYSTEM COMPONENT TSSA1"/>
    <property type="match status" value="1"/>
</dbReference>
<reference evidence="3 4" key="1">
    <citation type="submission" date="2020-08" db="EMBL/GenBank/DDBJ databases">
        <title>Genomic Encyclopedia of Type Strains, Phase IV (KMG-IV): sequencing the most valuable type-strain genomes for metagenomic binning, comparative biology and taxonomic classification.</title>
        <authorList>
            <person name="Goeker M."/>
        </authorList>
    </citation>
    <scope>NUCLEOTIDE SEQUENCE [LARGE SCALE GENOMIC DNA]</scope>
    <source>
        <strain evidence="3 4">DSM 103733</strain>
    </source>
</reference>
<evidence type="ECO:0000259" key="2">
    <source>
        <dbReference type="Pfam" id="PF06812"/>
    </source>
</evidence>
<dbReference type="Pfam" id="PF06812">
    <property type="entry name" value="ImpA_N"/>
    <property type="match status" value="1"/>
</dbReference>
<proteinExistence type="predicted"/>
<feature type="region of interest" description="Disordered" evidence="1">
    <location>
        <begin position="254"/>
        <end position="275"/>
    </location>
</feature>
<dbReference type="PANTHER" id="PTHR37951">
    <property type="entry name" value="CYTOPLASMIC PROTEIN-RELATED"/>
    <property type="match status" value="1"/>
</dbReference>
<gene>
    <name evidence="3" type="ORF">HNQ77_001567</name>
</gene>
<dbReference type="OrthoDB" id="9771118at2"/>
<name>A0A841JYW0_9BACT</name>
<dbReference type="InterPro" id="IPR010657">
    <property type="entry name" value="ImpA_N"/>
</dbReference>
<evidence type="ECO:0000313" key="3">
    <source>
        <dbReference type="EMBL" id="MBB6143618.1"/>
    </source>
</evidence>
<dbReference type="EMBL" id="JACHEK010000003">
    <property type="protein sequence ID" value="MBB6143618.1"/>
    <property type="molecule type" value="Genomic_DNA"/>
</dbReference>
<keyword evidence="4" id="KW-1185">Reference proteome</keyword>
<sequence length="388" mass="43406">MSRALDPLLTDLDRLLAPISAEHPGGEWLRYQGVYEQVREARREDDAGLPQGVWQSDLKRADWGAVETLCAEALVHRSKDLQLAAWLLEAWIQLDSFAGAARGIELMHRLCADFWEQMYPAIDGEDLTARLAPIQWVNEKLARRLRLLRLTKPGMESVPAYSLADWDVAVRNPGEGGPPNAVTMAKFQQSVMLTGYRWLLALHQDVLATLDHVRAFDELMDERAGKLAPGLLQFRKEATSGEQLLESMLAATRVNEPEPEPAPQEEEETDSSEDFGSALALQPDAEDRPLAPVSQSPALHQTNHAVQPHPAMPAAGIQSRADAYHLLEEIAEFLHQTDPHSPTPYLIWRAVAWGNMHFNELLPELVKDQGELSELVRLLRLDLSDGRN</sequence>
<dbReference type="RefSeq" id="WP_050058772.1">
    <property type="nucleotide sequence ID" value="NZ_JACHEK010000003.1"/>
</dbReference>
<feature type="compositionally biased region" description="Acidic residues" evidence="1">
    <location>
        <begin position="257"/>
        <end position="273"/>
    </location>
</feature>
<feature type="domain" description="ImpA N-terminal" evidence="2">
    <location>
        <begin position="16"/>
        <end position="138"/>
    </location>
</feature>
<accession>A0A841JYW0</accession>
<organism evidence="3 4">
    <name type="scientific">Silvibacterium bohemicum</name>
    <dbReference type="NCBI Taxonomy" id="1577686"/>
    <lineage>
        <taxon>Bacteria</taxon>
        <taxon>Pseudomonadati</taxon>
        <taxon>Acidobacteriota</taxon>
        <taxon>Terriglobia</taxon>
        <taxon>Terriglobales</taxon>
        <taxon>Acidobacteriaceae</taxon>
        <taxon>Silvibacterium</taxon>
    </lineage>
</organism>
<comment type="caution">
    <text evidence="3">The sequence shown here is derived from an EMBL/GenBank/DDBJ whole genome shotgun (WGS) entry which is preliminary data.</text>
</comment>
<protein>
    <submittedName>
        <fullName evidence="3">Type VI secretion system ImpA family protein</fullName>
    </submittedName>
</protein>
<dbReference type="AlphaFoldDB" id="A0A841JYW0"/>
<dbReference type="NCBIfam" id="TIGR03363">
    <property type="entry name" value="VI_chp_8"/>
    <property type="match status" value="1"/>
</dbReference>
<evidence type="ECO:0000313" key="4">
    <source>
        <dbReference type="Proteomes" id="UP000538666"/>
    </source>
</evidence>
<dbReference type="Proteomes" id="UP000538666">
    <property type="component" value="Unassembled WGS sequence"/>
</dbReference>
<evidence type="ECO:0000256" key="1">
    <source>
        <dbReference type="SAM" id="MobiDB-lite"/>
    </source>
</evidence>
<dbReference type="InterPro" id="IPR017740">
    <property type="entry name" value="TssA-like"/>
</dbReference>